<dbReference type="AlphaFoldDB" id="A0A370GWC5"/>
<sequence length="125" mass="13837">MAKWTADELNRIAETEELQLAAAGRDGTLRMPVTIWVVRHGRDLYVRSVNGPDAAWYRTAVDSGRGRIRAGSIDQDITFVDADPARNDDIDTEYAAKYQRYAASIIAEITGARARSTTLKLLPQG</sequence>
<dbReference type="InterPro" id="IPR016888">
    <property type="entry name" value="UCP028498"/>
</dbReference>
<evidence type="ECO:0000313" key="2">
    <source>
        <dbReference type="Proteomes" id="UP000255355"/>
    </source>
</evidence>
<organism evidence="1 2">
    <name type="scientific">Nocardia mexicana</name>
    <dbReference type="NCBI Taxonomy" id="279262"/>
    <lineage>
        <taxon>Bacteria</taxon>
        <taxon>Bacillati</taxon>
        <taxon>Actinomycetota</taxon>
        <taxon>Actinomycetes</taxon>
        <taxon>Mycobacteriales</taxon>
        <taxon>Nocardiaceae</taxon>
        <taxon>Nocardia</taxon>
    </lineage>
</organism>
<dbReference type="EMBL" id="QQAZ01000012">
    <property type="protein sequence ID" value="RDI46233.1"/>
    <property type="molecule type" value="Genomic_DNA"/>
</dbReference>
<dbReference type="RefSeq" id="WP_068020490.1">
    <property type="nucleotide sequence ID" value="NZ_QQAZ01000012.1"/>
</dbReference>
<evidence type="ECO:0000313" key="1">
    <source>
        <dbReference type="EMBL" id="RDI46233.1"/>
    </source>
</evidence>
<protein>
    <recommendedName>
        <fullName evidence="3">DUF2255 family protein</fullName>
    </recommendedName>
</protein>
<accession>A0A370GWC5</accession>
<dbReference type="Gene3D" id="2.30.110.10">
    <property type="entry name" value="Electron Transport, Fmn-binding Protein, Chain A"/>
    <property type="match status" value="1"/>
</dbReference>
<name>A0A370GWC5_9NOCA</name>
<keyword evidence="2" id="KW-1185">Reference proteome</keyword>
<dbReference type="InterPro" id="IPR012349">
    <property type="entry name" value="Split_barrel_FMN-bd"/>
</dbReference>
<gene>
    <name evidence="1" type="ORF">DFR68_112134</name>
</gene>
<dbReference type="Proteomes" id="UP000255355">
    <property type="component" value="Unassembled WGS sequence"/>
</dbReference>
<proteinExistence type="predicted"/>
<evidence type="ECO:0008006" key="3">
    <source>
        <dbReference type="Google" id="ProtNLM"/>
    </source>
</evidence>
<dbReference type="Pfam" id="PF10012">
    <property type="entry name" value="DUF2255"/>
    <property type="match status" value="1"/>
</dbReference>
<reference evidence="1 2" key="1">
    <citation type="submission" date="2018-07" db="EMBL/GenBank/DDBJ databases">
        <title>Genomic Encyclopedia of Type Strains, Phase IV (KMG-IV): sequencing the most valuable type-strain genomes for metagenomic binning, comparative biology and taxonomic classification.</title>
        <authorList>
            <person name="Goeker M."/>
        </authorList>
    </citation>
    <scope>NUCLEOTIDE SEQUENCE [LARGE SCALE GENOMIC DNA]</scope>
    <source>
        <strain evidence="1 2">DSM 44952</strain>
    </source>
</reference>
<dbReference type="OrthoDB" id="162563at2"/>
<comment type="caution">
    <text evidence="1">The sequence shown here is derived from an EMBL/GenBank/DDBJ whole genome shotgun (WGS) entry which is preliminary data.</text>
</comment>